<evidence type="ECO:0000259" key="11">
    <source>
        <dbReference type="PROSITE" id="PS50893"/>
    </source>
</evidence>
<keyword evidence="3" id="KW-0813">Transport</keyword>
<dbReference type="PANTHER" id="PTHR43790">
    <property type="entry name" value="CARBOHYDRATE TRANSPORT ATP-BINDING PROTEIN MG119-RELATED"/>
    <property type="match status" value="1"/>
</dbReference>
<dbReference type="GO" id="GO:0005886">
    <property type="term" value="C:plasma membrane"/>
    <property type="evidence" value="ECO:0007669"/>
    <property type="project" value="UniProtKB-SubCell"/>
</dbReference>
<evidence type="ECO:0000256" key="5">
    <source>
        <dbReference type="ARBA" id="ARBA00022597"/>
    </source>
</evidence>
<dbReference type="InterPro" id="IPR003439">
    <property type="entry name" value="ABC_transporter-like_ATP-bd"/>
</dbReference>
<keyword evidence="7" id="KW-0547">Nucleotide-binding</keyword>
<keyword evidence="9" id="KW-1278">Translocase</keyword>
<dbReference type="PANTHER" id="PTHR43790:SF3">
    <property type="entry name" value="D-ALLOSE IMPORT ATP-BINDING PROTEIN ALSA-RELATED"/>
    <property type="match status" value="1"/>
</dbReference>
<keyword evidence="4" id="KW-1003">Cell membrane</keyword>
<feature type="domain" description="ABC transporter" evidence="11">
    <location>
        <begin position="258"/>
        <end position="500"/>
    </location>
</feature>
<dbReference type="PATRIC" id="fig|162209.4.peg.3181"/>
<keyword evidence="10" id="KW-0472">Membrane</keyword>
<evidence type="ECO:0000256" key="1">
    <source>
        <dbReference type="ARBA" id="ARBA00004202"/>
    </source>
</evidence>
<evidence type="ECO:0000256" key="8">
    <source>
        <dbReference type="ARBA" id="ARBA00022840"/>
    </source>
</evidence>
<dbReference type="KEGG" id="pnp:IJ22_29840"/>
<keyword evidence="8 12" id="KW-0067">ATP-binding</keyword>
<dbReference type="InterPro" id="IPR017871">
    <property type="entry name" value="ABC_transporter-like_CS"/>
</dbReference>
<dbReference type="PROSITE" id="PS50893">
    <property type="entry name" value="ABC_TRANSPORTER_2"/>
    <property type="match status" value="2"/>
</dbReference>
<dbReference type="SMART" id="SM00382">
    <property type="entry name" value="AAA"/>
    <property type="match status" value="2"/>
</dbReference>
<accession>A0A0U2W7G3</accession>
<feature type="domain" description="ABC transporter" evidence="11">
    <location>
        <begin position="9"/>
        <end position="244"/>
    </location>
</feature>
<dbReference type="AlphaFoldDB" id="A0A0U2W7G3"/>
<evidence type="ECO:0000256" key="6">
    <source>
        <dbReference type="ARBA" id="ARBA00022737"/>
    </source>
</evidence>
<dbReference type="GO" id="GO:0015749">
    <property type="term" value="P:monosaccharide transmembrane transport"/>
    <property type="evidence" value="ECO:0007669"/>
    <property type="project" value="UniProtKB-ARBA"/>
</dbReference>
<protein>
    <submittedName>
        <fullName evidence="12">D-ribose transporter ATP-binding protein</fullName>
    </submittedName>
</protein>
<name>A0A0U2W7G3_9BACL</name>
<keyword evidence="6" id="KW-0677">Repeat</keyword>
<dbReference type="FunFam" id="3.40.50.300:FF:000127">
    <property type="entry name" value="Ribose import ATP-binding protein RbsA"/>
    <property type="match status" value="1"/>
</dbReference>
<dbReference type="GO" id="GO:0005524">
    <property type="term" value="F:ATP binding"/>
    <property type="evidence" value="ECO:0007669"/>
    <property type="project" value="UniProtKB-KW"/>
</dbReference>
<proteinExistence type="predicted"/>
<dbReference type="InterPro" id="IPR027417">
    <property type="entry name" value="P-loop_NTPase"/>
</dbReference>
<evidence type="ECO:0000256" key="4">
    <source>
        <dbReference type="ARBA" id="ARBA00022475"/>
    </source>
</evidence>
<comment type="subcellular location">
    <subcellularLocation>
        <location evidence="2">Cell inner membrane</location>
    </subcellularLocation>
    <subcellularLocation>
        <location evidence="1">Cell membrane</location>
        <topology evidence="1">Peripheral membrane protein</topology>
    </subcellularLocation>
</comment>
<dbReference type="GO" id="GO:0016887">
    <property type="term" value="F:ATP hydrolysis activity"/>
    <property type="evidence" value="ECO:0007669"/>
    <property type="project" value="InterPro"/>
</dbReference>
<evidence type="ECO:0000256" key="9">
    <source>
        <dbReference type="ARBA" id="ARBA00022967"/>
    </source>
</evidence>
<evidence type="ECO:0000313" key="12">
    <source>
        <dbReference type="EMBL" id="ALS23357.1"/>
    </source>
</evidence>
<sequence length="502" mass="55249">MVAESATLLKMTGISKSFAGVKALDQVHLELNKGEVIGLLGENGAGKSTLMKILSGIYTPDTGEIWLENQKLSLRGPRHSQSAGISIIHQELNLLPHLTVAENIFIQSLPQKGIALDKKKLFQDAQQLLDELGFYIHPKTLVGELTVGAQQMVEIAKALSFQSKVIIMDEPTSAITEQETAKLFEIIRSLKAKGIATIYISHRMEEIYEICDRIVVLRDGCNAGEGLSADLKPEQIVRMLVGREMTQIFPQRKGRPGGEVVMEVKDFTRKGVFKNISFRLHKGEILGFSGLMGSGRTELMESVFGMEPVTGGEFMVHGSRVNIRSTQDAIAKGFALVPEDRRKHGLIGHFTVIQNVTIATLKNISGFLQKINFKKEREIADRYIAQLRIKTPSGETVISNLSGGNQQKVIIAKWLESQPRILILDEPTRGIDIGAKAEIYHIIHELAAQGTAIILISSELPEVIGLSDRILVMAGGRITGEFHREEAAPEKIMLCATRGGYT</sequence>
<organism evidence="12 13">
    <name type="scientific">Paenibacillus naphthalenovorans</name>
    <dbReference type="NCBI Taxonomy" id="162209"/>
    <lineage>
        <taxon>Bacteria</taxon>
        <taxon>Bacillati</taxon>
        <taxon>Bacillota</taxon>
        <taxon>Bacilli</taxon>
        <taxon>Bacillales</taxon>
        <taxon>Paenibacillaceae</taxon>
        <taxon>Paenibacillus</taxon>
    </lineage>
</organism>
<dbReference type="SUPFAM" id="SSF52540">
    <property type="entry name" value="P-loop containing nucleoside triphosphate hydrolases"/>
    <property type="match status" value="2"/>
</dbReference>
<dbReference type="InterPro" id="IPR050107">
    <property type="entry name" value="ABC_carbohydrate_import_ATPase"/>
</dbReference>
<reference evidence="13" key="1">
    <citation type="submission" date="2015-12" db="EMBL/GenBank/DDBJ databases">
        <title>Complete genome sequences of two moderately thermophilic Paenibacillus species.</title>
        <authorList>
            <person name="Butler R.III."/>
            <person name="Wang J."/>
            <person name="Stark B.C."/>
            <person name="Pombert J.-F."/>
        </authorList>
    </citation>
    <scope>NUCLEOTIDE SEQUENCE [LARGE SCALE GENOMIC DNA]</scope>
    <source>
        <strain evidence="13">32O-Y</strain>
    </source>
</reference>
<dbReference type="CDD" id="cd03216">
    <property type="entry name" value="ABC_Carb_Monos_I"/>
    <property type="match status" value="1"/>
</dbReference>
<dbReference type="RefSeq" id="WP_062409323.1">
    <property type="nucleotide sequence ID" value="NZ_CP013652.1"/>
</dbReference>
<keyword evidence="13" id="KW-1185">Reference proteome</keyword>
<evidence type="ECO:0000256" key="3">
    <source>
        <dbReference type="ARBA" id="ARBA00022448"/>
    </source>
</evidence>
<dbReference type="STRING" id="162209.IJ22_29840"/>
<gene>
    <name evidence="12" type="ORF">IJ22_29840</name>
</gene>
<dbReference type="InterPro" id="IPR003593">
    <property type="entry name" value="AAA+_ATPase"/>
</dbReference>
<dbReference type="EMBL" id="CP013652">
    <property type="protein sequence ID" value="ALS23357.1"/>
    <property type="molecule type" value="Genomic_DNA"/>
</dbReference>
<dbReference type="Proteomes" id="UP000061660">
    <property type="component" value="Chromosome"/>
</dbReference>
<evidence type="ECO:0000256" key="7">
    <source>
        <dbReference type="ARBA" id="ARBA00022741"/>
    </source>
</evidence>
<keyword evidence="5" id="KW-0762">Sugar transport</keyword>
<reference evidence="12 13" key="2">
    <citation type="journal article" date="2016" name="Genome Announc.">
        <title>Complete Genome Sequences of Two Interactive Moderate Thermophiles, Paenibacillus napthalenovorans 32O-Y and Paenibacillus sp. 32O-W.</title>
        <authorList>
            <person name="Butler R.R.III."/>
            <person name="Wang J."/>
            <person name="Stark B.C."/>
            <person name="Pombert J.F."/>
        </authorList>
    </citation>
    <scope>NUCLEOTIDE SEQUENCE [LARGE SCALE GENOMIC DNA]</scope>
    <source>
        <strain evidence="12 13">32O-Y</strain>
    </source>
</reference>
<dbReference type="CDD" id="cd03215">
    <property type="entry name" value="ABC_Carb_Monos_II"/>
    <property type="match status" value="1"/>
</dbReference>
<dbReference type="FunFam" id="3.40.50.300:FF:000126">
    <property type="entry name" value="Galactose/methyl galactoside import ATP-binding protein MglA"/>
    <property type="match status" value="1"/>
</dbReference>
<dbReference type="OrthoDB" id="9766104at2"/>
<evidence type="ECO:0000256" key="2">
    <source>
        <dbReference type="ARBA" id="ARBA00004533"/>
    </source>
</evidence>
<evidence type="ECO:0000256" key="10">
    <source>
        <dbReference type="ARBA" id="ARBA00023136"/>
    </source>
</evidence>
<evidence type="ECO:0000313" key="13">
    <source>
        <dbReference type="Proteomes" id="UP000061660"/>
    </source>
</evidence>
<dbReference type="Pfam" id="PF00005">
    <property type="entry name" value="ABC_tran"/>
    <property type="match status" value="2"/>
</dbReference>
<dbReference type="Gene3D" id="3.40.50.300">
    <property type="entry name" value="P-loop containing nucleotide triphosphate hydrolases"/>
    <property type="match status" value="2"/>
</dbReference>
<dbReference type="PROSITE" id="PS00211">
    <property type="entry name" value="ABC_TRANSPORTER_1"/>
    <property type="match status" value="1"/>
</dbReference>